<evidence type="ECO:0000256" key="2">
    <source>
        <dbReference type="ARBA" id="ARBA00012323"/>
    </source>
</evidence>
<feature type="region of interest" description="Disordered" evidence="9">
    <location>
        <begin position="342"/>
        <end position="373"/>
    </location>
</feature>
<gene>
    <name evidence="10" type="ORF">SAMN04489812_0940</name>
</gene>
<dbReference type="PANTHER" id="PTHR18964">
    <property type="entry name" value="ROK (REPRESSOR, ORF, KINASE) FAMILY"/>
    <property type="match status" value="1"/>
</dbReference>
<evidence type="ECO:0000256" key="5">
    <source>
        <dbReference type="ARBA" id="ARBA00022741"/>
    </source>
</evidence>
<dbReference type="SUPFAM" id="SSF53067">
    <property type="entry name" value="Actin-like ATPase domain"/>
    <property type="match status" value="1"/>
</dbReference>
<dbReference type="AlphaFoldDB" id="A0A1H1PLD3"/>
<dbReference type="PROSITE" id="PS01125">
    <property type="entry name" value="ROK"/>
    <property type="match status" value="1"/>
</dbReference>
<proteinExistence type="inferred from homology"/>
<dbReference type="InterPro" id="IPR043129">
    <property type="entry name" value="ATPase_NBD"/>
</dbReference>
<keyword evidence="7" id="KW-0067">ATP-binding</keyword>
<dbReference type="Gene3D" id="3.30.420.40">
    <property type="match status" value="2"/>
</dbReference>
<dbReference type="Pfam" id="PF00480">
    <property type="entry name" value="ROK"/>
    <property type="match status" value="1"/>
</dbReference>
<sequence>MARATRPVARNRAPVAVPYGIGVDIGGTKVAAGVVDGQGTIIERKLAATPSRSAQAVEDTIAAAVGELRAKHPVETVGIGAAGWVDTDQAVVRFSPHLAWRQEPLKERLEDRIDLPLIVDNDANAAAWAEYRFGAGQGASVMVCITLGTGIGGGLVLNGQLFRGSYGMAGEWGHMIVVPGGHLCECGNRGCWEQYASGNALVRDAKELISSGSPVVQGLLDAVGGVDEINGPAITQAAVGGEPLARELLADIGRWLGIGIANLAAALDPELVVVGGGVSAAGELLLAPARESFRRTLTGRGYRPEARIELASFRNDAGLIGAADLARHSLIEPPGRAVGGFWPRRRRGAKRARRREPGALRQSAVKRVHRRAD</sequence>
<dbReference type="InterPro" id="IPR000600">
    <property type="entry name" value="ROK"/>
</dbReference>
<evidence type="ECO:0000313" key="11">
    <source>
        <dbReference type="Proteomes" id="UP000199103"/>
    </source>
</evidence>
<comment type="similarity">
    <text evidence="1">Belongs to the ROK (NagC/XylR) family.</text>
</comment>
<dbReference type="STRING" id="630515.SAMN04489812_0940"/>
<dbReference type="InterPro" id="IPR004654">
    <property type="entry name" value="ROK_glcA"/>
</dbReference>
<accession>A0A1H1PLD3</accession>
<dbReference type="PANTHER" id="PTHR18964:SF173">
    <property type="entry name" value="GLUCOKINASE"/>
    <property type="match status" value="1"/>
</dbReference>
<evidence type="ECO:0000256" key="6">
    <source>
        <dbReference type="ARBA" id="ARBA00022777"/>
    </source>
</evidence>
<keyword evidence="11" id="KW-1185">Reference proteome</keyword>
<dbReference type="InterPro" id="IPR049874">
    <property type="entry name" value="ROK_cs"/>
</dbReference>
<reference evidence="10 11" key="1">
    <citation type="submission" date="2016-10" db="EMBL/GenBank/DDBJ databases">
        <authorList>
            <person name="de Groot N.N."/>
        </authorList>
    </citation>
    <scope>NUCLEOTIDE SEQUENCE [LARGE SCALE GENOMIC DNA]</scope>
    <source>
        <strain evidence="10 11">DSM 21800</strain>
    </source>
</reference>
<evidence type="ECO:0000256" key="1">
    <source>
        <dbReference type="ARBA" id="ARBA00006479"/>
    </source>
</evidence>
<dbReference type="NCBIfam" id="TIGR00744">
    <property type="entry name" value="ROK_glcA_fam"/>
    <property type="match status" value="1"/>
</dbReference>
<keyword evidence="5" id="KW-0547">Nucleotide-binding</keyword>
<dbReference type="RefSeq" id="WP_091520641.1">
    <property type="nucleotide sequence ID" value="NZ_LT629772.1"/>
</dbReference>
<dbReference type="EMBL" id="LT629772">
    <property type="protein sequence ID" value="SDS11953.1"/>
    <property type="molecule type" value="Genomic_DNA"/>
</dbReference>
<dbReference type="GO" id="GO:0004340">
    <property type="term" value="F:glucokinase activity"/>
    <property type="evidence" value="ECO:0007669"/>
    <property type="project" value="UniProtKB-EC"/>
</dbReference>
<dbReference type="GO" id="GO:0005524">
    <property type="term" value="F:ATP binding"/>
    <property type="evidence" value="ECO:0007669"/>
    <property type="project" value="UniProtKB-KW"/>
</dbReference>
<evidence type="ECO:0000256" key="8">
    <source>
        <dbReference type="ARBA" id="ARBA00032386"/>
    </source>
</evidence>
<evidence type="ECO:0000256" key="9">
    <source>
        <dbReference type="SAM" id="MobiDB-lite"/>
    </source>
</evidence>
<evidence type="ECO:0000256" key="4">
    <source>
        <dbReference type="ARBA" id="ARBA00022679"/>
    </source>
</evidence>
<evidence type="ECO:0000256" key="3">
    <source>
        <dbReference type="ARBA" id="ARBA00014701"/>
    </source>
</evidence>
<feature type="compositionally biased region" description="Basic residues" evidence="9">
    <location>
        <begin position="364"/>
        <end position="373"/>
    </location>
</feature>
<dbReference type="OrthoDB" id="9810372at2"/>
<protein>
    <recommendedName>
        <fullName evidence="3">Glucokinase</fullName>
        <ecNumber evidence="2">2.7.1.2</ecNumber>
    </recommendedName>
    <alternativeName>
        <fullName evidence="8">Glucose kinase</fullName>
    </alternativeName>
</protein>
<keyword evidence="6 10" id="KW-0418">Kinase</keyword>
<keyword evidence="4" id="KW-0808">Transferase</keyword>
<evidence type="ECO:0000256" key="7">
    <source>
        <dbReference type="ARBA" id="ARBA00022840"/>
    </source>
</evidence>
<organism evidence="10 11">
    <name type="scientific">Microlunatus soli</name>
    <dbReference type="NCBI Taxonomy" id="630515"/>
    <lineage>
        <taxon>Bacteria</taxon>
        <taxon>Bacillati</taxon>
        <taxon>Actinomycetota</taxon>
        <taxon>Actinomycetes</taxon>
        <taxon>Propionibacteriales</taxon>
        <taxon>Propionibacteriaceae</taxon>
        <taxon>Microlunatus</taxon>
    </lineage>
</organism>
<dbReference type="Proteomes" id="UP000199103">
    <property type="component" value="Chromosome I"/>
</dbReference>
<evidence type="ECO:0000313" key="10">
    <source>
        <dbReference type="EMBL" id="SDS11953.1"/>
    </source>
</evidence>
<dbReference type="GO" id="GO:0006096">
    <property type="term" value="P:glycolytic process"/>
    <property type="evidence" value="ECO:0007669"/>
    <property type="project" value="InterPro"/>
</dbReference>
<dbReference type="EC" id="2.7.1.2" evidence="2"/>
<dbReference type="GO" id="GO:0005737">
    <property type="term" value="C:cytoplasm"/>
    <property type="evidence" value="ECO:0007669"/>
    <property type="project" value="InterPro"/>
</dbReference>
<feature type="compositionally biased region" description="Basic residues" evidence="9">
    <location>
        <begin position="343"/>
        <end position="354"/>
    </location>
</feature>
<name>A0A1H1PLD3_9ACTN</name>